<dbReference type="WBParaSite" id="TREG1_107960.3">
    <property type="protein sequence ID" value="TREG1_107960.3"/>
    <property type="gene ID" value="TREG1_107960"/>
</dbReference>
<comment type="catalytic activity">
    <reaction evidence="9">
        <text>6-(alpha-D-glucosaminyl)-(1-octadecanoyl,2-(9Z)-octadecenoyl-sn-glycero-3-phospho)-1D-myo-inositol(in) = 6-(alpha-D-glucosaminyl)-(1-octadecanoyl,2-(9Z)-octadecenoyl-sn-glycero-3-phospho)-1D-myo-inositol(out)</text>
        <dbReference type="Rhea" id="RHEA:71495"/>
        <dbReference type="ChEBI" id="CHEBI:190691"/>
    </reaction>
</comment>
<dbReference type="Pfam" id="PF05602">
    <property type="entry name" value="CLPTM1"/>
    <property type="match status" value="1"/>
</dbReference>
<dbReference type="InterPro" id="IPR008429">
    <property type="entry name" value="CLPTM1"/>
</dbReference>
<reference evidence="16" key="1">
    <citation type="submission" date="2022-06" db="EMBL/GenBank/DDBJ databases">
        <authorList>
            <person name="Berger JAMES D."/>
            <person name="Berger JAMES D."/>
        </authorList>
    </citation>
    <scope>NUCLEOTIDE SEQUENCE [LARGE SCALE GENOMIC DNA]</scope>
</reference>
<evidence type="ECO:0000256" key="15">
    <source>
        <dbReference type="SAM" id="Phobius"/>
    </source>
</evidence>
<dbReference type="Proteomes" id="UP000050795">
    <property type="component" value="Unassembled WGS sequence"/>
</dbReference>
<comment type="function">
    <text evidence="13">Scramblase that mediates the translocation of glucosaminylphosphatidylinositol (alpha-D-GlcN-(1-6)-(1,2-diacyl-sn-glycero-3-phospho)-1D-myo-inositol, GlcN-PI) across the endoplasmic reticulum (ER) membrane, from the cytosolic leaflet to the luminal leaflet of the ER membrane, where it participates in the biosynthesis of glycosylphosphatidylinositol (GPI). GPI is a lipid glycoconjugate involved in post-translational modification of proteins. Can also translocate 1,2-diacyl-sn-glycero-3-phospho-(1D-myo-inositol) (phosphatidylinositol or PI), as well as several other phospholipids (1,2-diacyl-sn-glycero-3-phosphocholine, 1,2-diacyl-sn-glycero-3-phosphoethanolamine), and N-acetylglucosaminylphosphatidylinositol (GlcNAc-PI) in vitro.</text>
</comment>
<evidence type="ECO:0000256" key="8">
    <source>
        <dbReference type="ARBA" id="ARBA00035895"/>
    </source>
</evidence>
<evidence type="ECO:0000256" key="10">
    <source>
        <dbReference type="ARBA" id="ARBA00040905"/>
    </source>
</evidence>
<evidence type="ECO:0000313" key="17">
    <source>
        <dbReference type="WBParaSite" id="TREG1_107960.3"/>
    </source>
</evidence>
<dbReference type="GO" id="GO:0012505">
    <property type="term" value="C:endomembrane system"/>
    <property type="evidence" value="ECO:0007669"/>
    <property type="project" value="TreeGrafter"/>
</dbReference>
<feature type="transmembrane region" description="Helical" evidence="15">
    <location>
        <begin position="416"/>
        <end position="437"/>
    </location>
</feature>
<comment type="similarity">
    <text evidence="2">Belongs to the CLPTM1 family.</text>
</comment>
<reference evidence="17" key="2">
    <citation type="submission" date="2023-11" db="UniProtKB">
        <authorList>
            <consortium name="WormBaseParasite"/>
        </authorList>
    </citation>
    <scope>IDENTIFICATION</scope>
</reference>
<dbReference type="AlphaFoldDB" id="A0AA85IRY3"/>
<evidence type="ECO:0000256" key="7">
    <source>
        <dbReference type="ARBA" id="ARBA00024631"/>
    </source>
</evidence>
<evidence type="ECO:0000256" key="11">
    <source>
        <dbReference type="ARBA" id="ARBA00042320"/>
    </source>
</evidence>
<organism evidence="16 17">
    <name type="scientific">Trichobilharzia regenti</name>
    <name type="common">Nasal bird schistosome</name>
    <dbReference type="NCBI Taxonomy" id="157069"/>
    <lineage>
        <taxon>Eukaryota</taxon>
        <taxon>Metazoa</taxon>
        <taxon>Spiralia</taxon>
        <taxon>Lophotrochozoa</taxon>
        <taxon>Platyhelminthes</taxon>
        <taxon>Trematoda</taxon>
        <taxon>Digenea</taxon>
        <taxon>Strigeidida</taxon>
        <taxon>Schistosomatoidea</taxon>
        <taxon>Schistosomatidae</taxon>
        <taxon>Trichobilharzia</taxon>
    </lineage>
</organism>
<protein>
    <recommendedName>
        <fullName evidence="10">Lipid scramblase CLPTM1L</fullName>
    </recommendedName>
    <alternativeName>
        <fullName evidence="12">Cisplatin resistance-related protein 9</fullName>
    </alternativeName>
    <alternativeName>
        <fullName evidence="11">Cleft lip and palate transmembrane protein 1-like protein</fullName>
    </alternativeName>
</protein>
<comment type="catalytic activity">
    <reaction evidence="7">
        <text>a 1,2-diacyl-sn-glycero-3-phosphocholine(in) = a 1,2-diacyl-sn-glycero-3-phosphocholine(out)</text>
        <dbReference type="Rhea" id="RHEA:38571"/>
        <dbReference type="ChEBI" id="CHEBI:57643"/>
    </reaction>
</comment>
<feature type="transmembrane region" description="Helical" evidence="15">
    <location>
        <begin position="317"/>
        <end position="332"/>
    </location>
</feature>
<dbReference type="GO" id="GO:0016020">
    <property type="term" value="C:membrane"/>
    <property type="evidence" value="ECO:0007669"/>
    <property type="project" value="UniProtKB-SubCell"/>
</dbReference>
<evidence type="ECO:0000256" key="6">
    <source>
        <dbReference type="ARBA" id="ARBA00024615"/>
    </source>
</evidence>
<feature type="transmembrane region" description="Helical" evidence="15">
    <location>
        <begin position="391"/>
        <end position="410"/>
    </location>
</feature>
<keyword evidence="3 15" id="KW-0812">Transmembrane</keyword>
<evidence type="ECO:0000256" key="1">
    <source>
        <dbReference type="ARBA" id="ARBA00004141"/>
    </source>
</evidence>
<evidence type="ECO:0000256" key="2">
    <source>
        <dbReference type="ARBA" id="ARBA00009310"/>
    </source>
</evidence>
<evidence type="ECO:0000256" key="4">
    <source>
        <dbReference type="ARBA" id="ARBA00022989"/>
    </source>
</evidence>
<dbReference type="PANTHER" id="PTHR21347:SF0">
    <property type="entry name" value="LIPID SCRAMBLASE CLPTM1L"/>
    <property type="match status" value="1"/>
</dbReference>
<evidence type="ECO:0000313" key="16">
    <source>
        <dbReference type="Proteomes" id="UP000050795"/>
    </source>
</evidence>
<comment type="subcellular location">
    <subcellularLocation>
        <location evidence="1">Membrane</location>
        <topology evidence="1">Multi-pass membrane protein</topology>
    </subcellularLocation>
</comment>
<proteinExistence type="inferred from homology"/>
<evidence type="ECO:0000256" key="3">
    <source>
        <dbReference type="ARBA" id="ARBA00022692"/>
    </source>
</evidence>
<accession>A0AA85IRY3</accession>
<keyword evidence="4 15" id="KW-1133">Transmembrane helix</keyword>
<keyword evidence="5 15" id="KW-0472">Membrane</keyword>
<sequence>MFKLSYVLFSVSLGYFLFTSWSMYEIFYPKSCKGSVGCLQPAWKADDLFKVNFITLKCNACIVQISLDSVKDSHVENFVKTDVFRIGDGVVTKFNYTFSRSLGDKASSLVRLQLVTSDGEVVQSEKVNLVTYKEPTRTALNLLTNDGSHDSSSNDQSQLVPFWLSTLRVYILNSAVNFSRYNIPAEMARRIRLSSKGYLPVIYVNPNFQTSTDWLELKQLPENHQLEIVLSAEPASFGSIRLRCMLENIANQLRSYGLNEKDINDVRGIFLDTNFYLLITTIFVSVFHLLFNFLAFKNDISFWRHADNTVGLSMRTVVWRFFSSLIIFLHLWEEKSSLLVSVPMGISTIIELWKLARMTKLSISFRKGIHWGERSKAEKATDQLDAEFMRWLMYIMIPLCVGGSIYSLIYLPHRSWYSWCLETMVNGVYAFGLLLMTPQLFLNYRLKSVAHLPWKAMTYKAFNTFIDDFFAFIIVMPTSHRIACLRDDLIFLIYLYQRWLYPVDRSRVNEFGQAGDDGDGLSTTVSPVKAKKTQ</sequence>
<feature type="transmembrane region" description="Helical" evidence="15">
    <location>
        <begin position="275"/>
        <end position="296"/>
    </location>
</feature>
<evidence type="ECO:0000256" key="14">
    <source>
        <dbReference type="ARBA" id="ARBA00093208"/>
    </source>
</evidence>
<keyword evidence="16" id="KW-1185">Reference proteome</keyword>
<evidence type="ECO:0000256" key="5">
    <source>
        <dbReference type="ARBA" id="ARBA00023136"/>
    </source>
</evidence>
<evidence type="ECO:0000256" key="13">
    <source>
        <dbReference type="ARBA" id="ARBA00045827"/>
    </source>
</evidence>
<comment type="catalytic activity">
    <reaction evidence="14">
        <text>a 6-(alpha-D-glucosaminyl)-1-(1,2-diacyl-sn-glycero-3-phospho)-1D-myo-inositol(in) = a 6-(alpha-D-glucosaminyl)-1-(1,2-diacyl-sn-glycero-3-phospho)-1D-myo-inositol(out)</text>
        <dbReference type="Rhea" id="RHEA:71491"/>
        <dbReference type="ChEBI" id="CHEBI:57997"/>
    </reaction>
</comment>
<comment type="catalytic activity">
    <reaction evidence="6">
        <text>a 1,2-diacyl-sn-glycero-3-phosphoethanolamine(in) = a 1,2-diacyl-sn-glycero-3-phosphoethanolamine(out)</text>
        <dbReference type="Rhea" id="RHEA:38895"/>
        <dbReference type="ChEBI" id="CHEBI:64612"/>
    </reaction>
</comment>
<dbReference type="PANTHER" id="PTHR21347">
    <property type="entry name" value="CLEFT LIP AND PALATE ASSOCIATED TRANSMEMBRANE PROTEIN-RELATED"/>
    <property type="match status" value="1"/>
</dbReference>
<comment type="catalytic activity">
    <reaction evidence="8">
        <text>a 1,2-diacyl-sn-glycero-3-phospho-(1D-myo-inositol)(in) = a 1,2-diacyl-sn-glycero-3-phospho-(1D-myo-inositol)(out)</text>
        <dbReference type="Rhea" id="RHEA:38691"/>
        <dbReference type="ChEBI" id="CHEBI:57880"/>
    </reaction>
</comment>
<evidence type="ECO:0000256" key="9">
    <source>
        <dbReference type="ARBA" id="ARBA00036810"/>
    </source>
</evidence>
<evidence type="ECO:0000256" key="12">
    <source>
        <dbReference type="ARBA" id="ARBA00043155"/>
    </source>
</evidence>
<name>A0AA85IRY3_TRIRE</name>